<protein>
    <submittedName>
        <fullName evidence="2">Uncharacterized protein</fullName>
    </submittedName>
</protein>
<name>A0A5C6AT59_9BACT</name>
<keyword evidence="3" id="KW-1185">Reference proteome</keyword>
<accession>A0A5C6AT59</accession>
<evidence type="ECO:0000313" key="3">
    <source>
        <dbReference type="Proteomes" id="UP000316213"/>
    </source>
</evidence>
<dbReference type="AlphaFoldDB" id="A0A5C6AT59"/>
<evidence type="ECO:0000313" key="2">
    <source>
        <dbReference type="EMBL" id="TWU03243.1"/>
    </source>
</evidence>
<gene>
    <name evidence="2" type="ORF">Pla100_01610</name>
</gene>
<keyword evidence="1" id="KW-1133">Transmembrane helix</keyword>
<keyword evidence="1" id="KW-0812">Transmembrane</keyword>
<organism evidence="2 3">
    <name type="scientific">Neorhodopirellula pilleata</name>
    <dbReference type="NCBI Taxonomy" id="2714738"/>
    <lineage>
        <taxon>Bacteria</taxon>
        <taxon>Pseudomonadati</taxon>
        <taxon>Planctomycetota</taxon>
        <taxon>Planctomycetia</taxon>
        <taxon>Pirellulales</taxon>
        <taxon>Pirellulaceae</taxon>
        <taxon>Neorhodopirellula</taxon>
    </lineage>
</organism>
<reference evidence="2 3" key="1">
    <citation type="submission" date="2019-02" db="EMBL/GenBank/DDBJ databases">
        <title>Deep-cultivation of Planctomycetes and their phenomic and genomic characterization uncovers novel biology.</title>
        <authorList>
            <person name="Wiegand S."/>
            <person name="Jogler M."/>
            <person name="Boedeker C."/>
            <person name="Pinto D."/>
            <person name="Vollmers J."/>
            <person name="Rivas-Marin E."/>
            <person name="Kohn T."/>
            <person name="Peeters S.H."/>
            <person name="Heuer A."/>
            <person name="Rast P."/>
            <person name="Oberbeckmann S."/>
            <person name="Bunk B."/>
            <person name="Jeske O."/>
            <person name="Meyerdierks A."/>
            <person name="Storesund J.E."/>
            <person name="Kallscheuer N."/>
            <person name="Luecker S."/>
            <person name="Lage O.M."/>
            <person name="Pohl T."/>
            <person name="Merkel B.J."/>
            <person name="Hornburger P."/>
            <person name="Mueller R.-W."/>
            <person name="Bruemmer F."/>
            <person name="Labrenz M."/>
            <person name="Spormann A.M."/>
            <person name="Op Den Camp H."/>
            <person name="Overmann J."/>
            <person name="Amann R."/>
            <person name="Jetten M.S.M."/>
            <person name="Mascher T."/>
            <person name="Medema M.H."/>
            <person name="Devos D.P."/>
            <person name="Kaster A.-K."/>
            <person name="Ovreas L."/>
            <person name="Rohde M."/>
            <person name="Galperin M.Y."/>
            <person name="Jogler C."/>
        </authorList>
    </citation>
    <scope>NUCLEOTIDE SEQUENCE [LARGE SCALE GENOMIC DNA]</scope>
    <source>
        <strain evidence="2 3">Pla100</strain>
    </source>
</reference>
<evidence type="ECO:0000256" key="1">
    <source>
        <dbReference type="SAM" id="Phobius"/>
    </source>
</evidence>
<sequence>MQIKIRSLNTHRRSGYVYVAVLITTLIVSAVVASTLVVSTSRRQMQIDTRDHHAAMALAHDELQRQLAMSRTQTDWRTGQTNNVFTGWRSGQTWMAGGLGQVRHRWNDPDGDLHDNPVDPVEISIHATVGRAEAAIQATLEVETQPLSVLQHAIVCDDDLRVENGARLSCVRGVVAGDDVRADTGSRIYVPYAIYADEASGTIDGDQVQDDEPLPTFDLIDLYSQGAVVIPQNALSVHQSQRRLMDLVLTSTQNPFGVAGPVYHITLNNKDFVVENCHVEATLVIENASKVILREGNVMLGDPATKVSIITDAPIEVVNWRGEVGDERSVLSGLYYTSDNIQMVNRLDNTPIRMRGCIIANACTVQTHTTIEKLDDLNLDPPPGFLEPAFLMVRPRTLRSIASP</sequence>
<proteinExistence type="predicted"/>
<dbReference type="Proteomes" id="UP000316213">
    <property type="component" value="Unassembled WGS sequence"/>
</dbReference>
<dbReference type="RefSeq" id="WP_146575805.1">
    <property type="nucleotide sequence ID" value="NZ_SJPM01000001.1"/>
</dbReference>
<feature type="transmembrane region" description="Helical" evidence="1">
    <location>
        <begin position="16"/>
        <end position="38"/>
    </location>
</feature>
<keyword evidence="1" id="KW-0472">Membrane</keyword>
<comment type="caution">
    <text evidence="2">The sequence shown here is derived from an EMBL/GenBank/DDBJ whole genome shotgun (WGS) entry which is preliminary data.</text>
</comment>
<dbReference type="EMBL" id="SJPM01000001">
    <property type="protein sequence ID" value="TWU03243.1"/>
    <property type="molecule type" value="Genomic_DNA"/>
</dbReference>